<name>A0A1X0DJG5_MYCHE</name>
<evidence type="ECO:0000256" key="2">
    <source>
        <dbReference type="ARBA" id="ARBA00023002"/>
    </source>
</evidence>
<evidence type="ECO:0000259" key="4">
    <source>
        <dbReference type="Pfam" id="PF03446"/>
    </source>
</evidence>
<proteinExistence type="inferred from homology"/>
<dbReference type="AlphaFoldDB" id="A0A1X0DJG5"/>
<accession>A0A1X0DJG5</accession>
<evidence type="ECO:0000256" key="1">
    <source>
        <dbReference type="ARBA" id="ARBA00009080"/>
    </source>
</evidence>
<sequence length="280" mass="28811">MTAAKPTVGFIGLGSQGAPMAQALIDAGHDTVLWARRPEALEPFANTARIASNPAELAELADVVGICVLNDDDVVEVALRPNGLLAGITPGTSVLIHSTVHPTTCRQLGDRFSERGADVLDAPVSGGGGAARARRLLVMVGGDHDVYTRVAPVLSAFGNPVVHVGALGSGQLAKLLNNLLFTATLGLAHETVELAADLGVNETALLSILQHASGRSFAVQMYAGLLGDLRPPSARVRTVAGLLGKDVAIARDLAENATGGDHLLTAAHRMLAAMGHDLCV</sequence>
<dbReference type="Pfam" id="PF03446">
    <property type="entry name" value="NAD_binding_2"/>
    <property type="match status" value="1"/>
</dbReference>
<dbReference type="PANTHER" id="PTHR43060:SF15">
    <property type="entry name" value="3-HYDROXYISOBUTYRATE DEHYDROGENASE-LIKE 1, MITOCHONDRIAL-RELATED"/>
    <property type="match status" value="1"/>
</dbReference>
<dbReference type="STRING" id="53376.BST25_14695"/>
<evidence type="ECO:0000313" key="7">
    <source>
        <dbReference type="Proteomes" id="UP000192566"/>
    </source>
</evidence>
<keyword evidence="3" id="KW-0520">NAD</keyword>
<dbReference type="SUPFAM" id="SSF48179">
    <property type="entry name" value="6-phosphogluconate dehydrogenase C-terminal domain-like"/>
    <property type="match status" value="1"/>
</dbReference>
<dbReference type="PIRSF" id="PIRSF000103">
    <property type="entry name" value="HIBADH"/>
    <property type="match status" value="1"/>
</dbReference>
<dbReference type="Proteomes" id="UP000192566">
    <property type="component" value="Unassembled WGS sequence"/>
</dbReference>
<dbReference type="EMBL" id="MVHR01000020">
    <property type="protein sequence ID" value="ORA72485.1"/>
    <property type="molecule type" value="Genomic_DNA"/>
</dbReference>
<protein>
    <submittedName>
        <fullName evidence="6">Uncharacterized protein</fullName>
    </submittedName>
</protein>
<dbReference type="RefSeq" id="WP_062906554.1">
    <property type="nucleotide sequence ID" value="NZ_AP022615.1"/>
</dbReference>
<dbReference type="InterPro" id="IPR015815">
    <property type="entry name" value="HIBADH-related"/>
</dbReference>
<dbReference type="InterPro" id="IPR036291">
    <property type="entry name" value="NAD(P)-bd_dom_sf"/>
</dbReference>
<keyword evidence="2" id="KW-0560">Oxidoreductase</keyword>
<evidence type="ECO:0000259" key="5">
    <source>
        <dbReference type="Pfam" id="PF14833"/>
    </source>
</evidence>
<dbReference type="InterPro" id="IPR013328">
    <property type="entry name" value="6PGD_dom2"/>
</dbReference>
<dbReference type="Gene3D" id="3.40.50.720">
    <property type="entry name" value="NAD(P)-binding Rossmann-like Domain"/>
    <property type="match status" value="1"/>
</dbReference>
<dbReference type="Pfam" id="PF14833">
    <property type="entry name" value="NAD_binding_11"/>
    <property type="match status" value="1"/>
</dbReference>
<feature type="domain" description="3-hydroxyisobutyrate dehydrogenase-like NAD-binding" evidence="5">
    <location>
        <begin position="168"/>
        <end position="274"/>
    </location>
</feature>
<reference evidence="6 7" key="1">
    <citation type="submission" date="2017-02" db="EMBL/GenBank/DDBJ databases">
        <title>The new phylogeny of genus Mycobacterium.</title>
        <authorList>
            <person name="Tortoli E."/>
            <person name="Trovato A."/>
            <person name="Cirillo D.M."/>
        </authorList>
    </citation>
    <scope>NUCLEOTIDE SEQUENCE [LARGE SCALE GENOMIC DNA]</scope>
    <source>
        <strain evidence="6 7">DSM 44471</strain>
    </source>
</reference>
<dbReference type="GO" id="GO:0051287">
    <property type="term" value="F:NAD binding"/>
    <property type="evidence" value="ECO:0007669"/>
    <property type="project" value="InterPro"/>
</dbReference>
<evidence type="ECO:0000256" key="3">
    <source>
        <dbReference type="ARBA" id="ARBA00023027"/>
    </source>
</evidence>
<dbReference type="GO" id="GO:0050661">
    <property type="term" value="F:NADP binding"/>
    <property type="evidence" value="ECO:0007669"/>
    <property type="project" value="InterPro"/>
</dbReference>
<dbReference type="InterPro" id="IPR029154">
    <property type="entry name" value="HIBADH-like_NADP-bd"/>
</dbReference>
<comment type="similarity">
    <text evidence="1">Belongs to the HIBADH-related family.</text>
</comment>
<dbReference type="OrthoDB" id="3185659at2"/>
<gene>
    <name evidence="6" type="ORF">BST25_14695</name>
</gene>
<keyword evidence="7" id="KW-1185">Reference proteome</keyword>
<dbReference type="InterPro" id="IPR008927">
    <property type="entry name" value="6-PGluconate_DH-like_C_sf"/>
</dbReference>
<dbReference type="GO" id="GO:0016491">
    <property type="term" value="F:oxidoreductase activity"/>
    <property type="evidence" value="ECO:0007669"/>
    <property type="project" value="UniProtKB-KW"/>
</dbReference>
<feature type="domain" description="6-phosphogluconate dehydrogenase NADP-binding" evidence="4">
    <location>
        <begin position="7"/>
        <end position="165"/>
    </location>
</feature>
<dbReference type="InterPro" id="IPR006115">
    <property type="entry name" value="6PGDH_NADP-bd"/>
</dbReference>
<dbReference type="Gene3D" id="1.10.1040.10">
    <property type="entry name" value="N-(1-d-carboxylethyl)-l-norvaline Dehydrogenase, domain 2"/>
    <property type="match status" value="1"/>
</dbReference>
<dbReference type="PANTHER" id="PTHR43060">
    <property type="entry name" value="3-HYDROXYISOBUTYRATE DEHYDROGENASE-LIKE 1, MITOCHONDRIAL-RELATED"/>
    <property type="match status" value="1"/>
</dbReference>
<organism evidence="6 7">
    <name type="scientific">Mycobacterium heidelbergense</name>
    <dbReference type="NCBI Taxonomy" id="53376"/>
    <lineage>
        <taxon>Bacteria</taxon>
        <taxon>Bacillati</taxon>
        <taxon>Actinomycetota</taxon>
        <taxon>Actinomycetes</taxon>
        <taxon>Mycobacteriales</taxon>
        <taxon>Mycobacteriaceae</taxon>
        <taxon>Mycobacterium</taxon>
        <taxon>Mycobacterium simiae complex</taxon>
    </lineage>
</organism>
<dbReference type="SUPFAM" id="SSF51735">
    <property type="entry name" value="NAD(P)-binding Rossmann-fold domains"/>
    <property type="match status" value="1"/>
</dbReference>
<comment type="caution">
    <text evidence="6">The sequence shown here is derived from an EMBL/GenBank/DDBJ whole genome shotgun (WGS) entry which is preliminary data.</text>
</comment>
<evidence type="ECO:0000313" key="6">
    <source>
        <dbReference type="EMBL" id="ORA72485.1"/>
    </source>
</evidence>